<dbReference type="EMBL" id="WHNZ01000041">
    <property type="protein sequence ID" value="NOV02075.1"/>
    <property type="molecule type" value="Genomic_DNA"/>
</dbReference>
<keyword evidence="2" id="KW-1185">Reference proteome</keyword>
<proteinExistence type="predicted"/>
<reference evidence="1 2" key="1">
    <citation type="submission" date="2019-10" db="EMBL/GenBank/DDBJ databases">
        <title>Description of Paenibacillus pedi sp. nov.</title>
        <authorList>
            <person name="Carlier A."/>
            <person name="Qi S."/>
        </authorList>
    </citation>
    <scope>NUCLEOTIDE SEQUENCE [LARGE SCALE GENOMIC DNA]</scope>
    <source>
        <strain evidence="1 2">LMG 31457</strain>
    </source>
</reference>
<organism evidence="1 2">
    <name type="scientific">Paenibacillus planticolens</name>
    <dbReference type="NCBI Taxonomy" id="2654976"/>
    <lineage>
        <taxon>Bacteria</taxon>
        <taxon>Bacillati</taxon>
        <taxon>Bacillota</taxon>
        <taxon>Bacilli</taxon>
        <taxon>Bacillales</taxon>
        <taxon>Paenibacillaceae</taxon>
        <taxon>Paenibacillus</taxon>
    </lineage>
</organism>
<protein>
    <recommendedName>
        <fullName evidence="3">Polymer-forming cytoskeletal protein</fullName>
    </recommendedName>
</protein>
<evidence type="ECO:0000313" key="1">
    <source>
        <dbReference type="EMBL" id="NOV02075.1"/>
    </source>
</evidence>
<sequence>MKGNLTITGSSTATGGQYDKVKIVGEGIIEGDVQCNLMRCVGTLEMDGSLKAERMSVVGTCSWTGGVQGEALKISGTVTVGGDANIGRISGSGAIEARGDLYSDRMELRGQLVTVGDCEAEVFKSRGMFEIGGLLNAGQLDIKLYRISSAKEIGGEKIRIRKASVLSPYSFFFMPASDAQLTADVIEGDDIDLEHTKARIVRGNRVTIGAGCEIELVEYKESLLRKKGAVIHANCKK</sequence>
<dbReference type="Proteomes" id="UP000618579">
    <property type="component" value="Unassembled WGS sequence"/>
</dbReference>
<evidence type="ECO:0008006" key="3">
    <source>
        <dbReference type="Google" id="ProtNLM"/>
    </source>
</evidence>
<evidence type="ECO:0000313" key="2">
    <source>
        <dbReference type="Proteomes" id="UP000618579"/>
    </source>
</evidence>
<gene>
    <name evidence="1" type="ORF">GC097_18885</name>
</gene>
<dbReference type="RefSeq" id="WP_171684904.1">
    <property type="nucleotide sequence ID" value="NZ_WHNZ01000041.1"/>
</dbReference>
<name>A0ABX1ZSQ3_9BACL</name>
<accession>A0ABX1ZSQ3</accession>
<comment type="caution">
    <text evidence="1">The sequence shown here is derived from an EMBL/GenBank/DDBJ whole genome shotgun (WGS) entry which is preliminary data.</text>
</comment>